<dbReference type="SUPFAM" id="SSF53850">
    <property type="entry name" value="Periplasmic binding protein-like II"/>
    <property type="match status" value="1"/>
</dbReference>
<dbReference type="Gene3D" id="3.40.190.10">
    <property type="entry name" value="Periplasmic binding protein-like II"/>
    <property type="match status" value="2"/>
</dbReference>
<gene>
    <name evidence="5" type="primary">modA</name>
    <name evidence="5" type="ORF">JL107_14770</name>
</gene>
<dbReference type="GO" id="GO:0030973">
    <property type="term" value="F:molybdate ion binding"/>
    <property type="evidence" value="ECO:0007669"/>
    <property type="project" value="TreeGrafter"/>
</dbReference>
<dbReference type="AlphaFoldDB" id="A0A938YKL9"/>
<comment type="similarity">
    <text evidence="1">Belongs to the bacterial solute-binding protein ModA family.</text>
</comment>
<evidence type="ECO:0000313" key="5">
    <source>
        <dbReference type="EMBL" id="MBM9477712.1"/>
    </source>
</evidence>
<dbReference type="InterPro" id="IPR005950">
    <property type="entry name" value="ModA"/>
</dbReference>
<dbReference type="InterPro" id="IPR050682">
    <property type="entry name" value="ModA/WtpA"/>
</dbReference>
<keyword evidence="3" id="KW-0732">Signal</keyword>
<dbReference type="PANTHER" id="PTHR30632">
    <property type="entry name" value="MOLYBDATE-BINDING PERIPLASMIC PROTEIN"/>
    <property type="match status" value="1"/>
</dbReference>
<protein>
    <submittedName>
        <fullName evidence="5">Molybdate ABC transporter substrate-binding protein</fullName>
    </submittedName>
</protein>
<accession>A0A938YKL9</accession>
<name>A0A938YKL9_9ACTN</name>
<feature type="region of interest" description="Disordered" evidence="4">
    <location>
        <begin position="1"/>
        <end position="52"/>
    </location>
</feature>
<dbReference type="GO" id="GO:0046872">
    <property type="term" value="F:metal ion binding"/>
    <property type="evidence" value="ECO:0007669"/>
    <property type="project" value="UniProtKB-KW"/>
</dbReference>
<dbReference type="EMBL" id="JAERWL010000012">
    <property type="protein sequence ID" value="MBM9477712.1"/>
    <property type="molecule type" value="Genomic_DNA"/>
</dbReference>
<organism evidence="5 6">
    <name type="scientific">Nakamurella flavida</name>
    <dbReference type="NCBI Taxonomy" id="363630"/>
    <lineage>
        <taxon>Bacteria</taxon>
        <taxon>Bacillati</taxon>
        <taxon>Actinomycetota</taxon>
        <taxon>Actinomycetes</taxon>
        <taxon>Nakamurellales</taxon>
        <taxon>Nakamurellaceae</taxon>
        <taxon>Nakamurella</taxon>
    </lineage>
</organism>
<comment type="caution">
    <text evidence="5">The sequence shown here is derived from an EMBL/GenBank/DDBJ whole genome shotgun (WGS) entry which is preliminary data.</text>
</comment>
<evidence type="ECO:0000256" key="4">
    <source>
        <dbReference type="SAM" id="MobiDB-lite"/>
    </source>
</evidence>
<reference evidence="5" key="1">
    <citation type="submission" date="2021-01" db="EMBL/GenBank/DDBJ databases">
        <title>KCTC 19127 draft genome.</title>
        <authorList>
            <person name="An D."/>
        </authorList>
    </citation>
    <scope>NUCLEOTIDE SEQUENCE</scope>
    <source>
        <strain evidence="5">KCTC 19127</strain>
    </source>
</reference>
<keyword evidence="6" id="KW-1185">Reference proteome</keyword>
<dbReference type="CDD" id="cd13538">
    <property type="entry name" value="PBP2_ModA_like_1"/>
    <property type="match status" value="1"/>
</dbReference>
<keyword evidence="2" id="KW-0479">Metal-binding</keyword>
<dbReference type="PANTHER" id="PTHR30632:SF0">
    <property type="entry name" value="SULFATE-BINDING PROTEIN"/>
    <property type="match status" value="1"/>
</dbReference>
<sequence>MLAAGCGSGSEAGSGSTGASTPAASASPAAPAPSSGAVTSGTATSATATSGTTTATSAAAATTSSGAATATSGASASGTITVFAAASLKATFTAIGETYRAENPGADVVFAFAGSSDLVTQLQGGAPADVFASADTNTMTKATDADLVTGAPVDFATNTLTIVTPPGNPAGITSFADLAREGVSEVICAPAVPCGSATKKVEDATGVTLTPVSEEQSVTDVLNKVETGEADAGLVYVTDATNAGAKVTAVPFAESAGAVNTYPIGVLRSSANAAAAQAFVDLVTGPQGQAVLEAAGFAAAG</sequence>
<dbReference type="Proteomes" id="UP000663801">
    <property type="component" value="Unassembled WGS sequence"/>
</dbReference>
<proteinExistence type="inferred from homology"/>
<dbReference type="GO" id="GO:0015689">
    <property type="term" value="P:molybdate ion transport"/>
    <property type="evidence" value="ECO:0007669"/>
    <property type="project" value="InterPro"/>
</dbReference>
<feature type="compositionally biased region" description="Low complexity" evidence="4">
    <location>
        <begin position="17"/>
        <end position="52"/>
    </location>
</feature>
<evidence type="ECO:0000256" key="3">
    <source>
        <dbReference type="ARBA" id="ARBA00022729"/>
    </source>
</evidence>
<dbReference type="Pfam" id="PF13531">
    <property type="entry name" value="SBP_bac_11"/>
    <property type="match status" value="1"/>
</dbReference>
<evidence type="ECO:0000313" key="6">
    <source>
        <dbReference type="Proteomes" id="UP000663801"/>
    </source>
</evidence>
<feature type="compositionally biased region" description="Gly residues" evidence="4">
    <location>
        <begin position="1"/>
        <end position="16"/>
    </location>
</feature>
<evidence type="ECO:0000256" key="1">
    <source>
        <dbReference type="ARBA" id="ARBA00009175"/>
    </source>
</evidence>
<evidence type="ECO:0000256" key="2">
    <source>
        <dbReference type="ARBA" id="ARBA00022723"/>
    </source>
</evidence>
<dbReference type="NCBIfam" id="TIGR01256">
    <property type="entry name" value="modA"/>
    <property type="match status" value="1"/>
</dbReference>